<reference evidence="13" key="1">
    <citation type="submission" date="2017-05" db="EMBL/GenBank/DDBJ databases">
        <title>Complete and WGS of Bordetella genogroups.</title>
        <authorList>
            <person name="Spilker T."/>
            <person name="Lipuma J."/>
        </authorList>
    </citation>
    <scope>NUCLEOTIDE SEQUENCE [LARGE SCALE GENOMIC DNA]</scope>
    <source>
        <strain evidence="13">AU8856</strain>
    </source>
</reference>
<dbReference type="PROSITE" id="PS51257">
    <property type="entry name" value="PROKAR_LIPOPROTEIN"/>
    <property type="match status" value="1"/>
</dbReference>
<dbReference type="GO" id="GO:0000155">
    <property type="term" value="F:phosphorelay sensor kinase activity"/>
    <property type="evidence" value="ECO:0007669"/>
    <property type="project" value="InterPro"/>
</dbReference>
<comment type="subcellular location">
    <subcellularLocation>
        <location evidence="2">Membrane</location>
    </subcellularLocation>
</comment>
<keyword evidence="7" id="KW-0902">Two-component regulatory system</keyword>
<comment type="caution">
    <text evidence="12">The sequence shown here is derived from an EMBL/GenBank/DDBJ whole genome shotgun (WGS) entry which is preliminary data.</text>
</comment>
<evidence type="ECO:0000256" key="1">
    <source>
        <dbReference type="ARBA" id="ARBA00000085"/>
    </source>
</evidence>
<dbReference type="SMART" id="SM00387">
    <property type="entry name" value="HATPase_c"/>
    <property type="match status" value="1"/>
</dbReference>
<dbReference type="InterPro" id="IPR036097">
    <property type="entry name" value="HisK_dim/P_sf"/>
</dbReference>
<keyword evidence="6 12" id="KW-0418">Kinase</keyword>
<feature type="signal peptide" evidence="9">
    <location>
        <begin position="1"/>
        <end position="25"/>
    </location>
</feature>
<evidence type="ECO:0000256" key="3">
    <source>
        <dbReference type="ARBA" id="ARBA00012438"/>
    </source>
</evidence>
<dbReference type="InterPro" id="IPR005467">
    <property type="entry name" value="His_kinase_dom"/>
</dbReference>
<evidence type="ECO:0000256" key="6">
    <source>
        <dbReference type="ARBA" id="ARBA00022777"/>
    </source>
</evidence>
<dbReference type="PRINTS" id="PR00344">
    <property type="entry name" value="BCTRLSENSOR"/>
</dbReference>
<dbReference type="EC" id="2.7.13.3" evidence="3"/>
<dbReference type="Proteomes" id="UP000215767">
    <property type="component" value="Unassembled WGS sequence"/>
</dbReference>
<feature type="domain" description="Histidine kinase" evidence="10">
    <location>
        <begin position="272"/>
        <end position="486"/>
    </location>
</feature>
<accession>A0A261UKG3</accession>
<sequence length="486" mass="52791">MKRLTLTQRLSLVFAVSLLACSAVSAWLQIGTSARHEQEVVQRVSFGLAGHIAGTAQLMDSNGWRPQAARTLFDQLMAVNPSVELYLLDNSGRIVGDAAPAGHLKRGRVDLAPVAHYLAGERLPILGDDPRSLYGRKVFSAARVQVDGANAGYVYVVLQGENHDAVADARAGDRMLRLSLWILGFIALLALAMGLIAFRSITRPLRALTDVVRGFDANGEHAAALGEPGAGRTPVDEIAVLRDAFGQLGRRIVEQWGELSRQDQQRRDLIANLSHDLRTPLTSLHGYLETLRLKDAVLDAPQRRRYLDIALDQSRKVGHLAQELFGLARLESGLVHPDLAVFALPDLVQDVVQKCELAAHARRQRIDVDIAQSLPLIRADLGMIERVLTNLLDNAMRHTPEGTHVRLKLSVAGGRVAVEVADDGPGIPAALRDNLFVHACALRRPGGESGGLGLIVVQRLLQLQGGTIQLIGSVRGTTFRFHIPIA</sequence>
<evidence type="ECO:0000313" key="12">
    <source>
        <dbReference type="EMBL" id="OZI61872.1"/>
    </source>
</evidence>
<dbReference type="Pfam" id="PF02518">
    <property type="entry name" value="HATPase_c"/>
    <property type="match status" value="1"/>
</dbReference>
<dbReference type="PROSITE" id="PS50109">
    <property type="entry name" value="HIS_KIN"/>
    <property type="match status" value="1"/>
</dbReference>
<dbReference type="CDD" id="cd00075">
    <property type="entry name" value="HATPase"/>
    <property type="match status" value="1"/>
</dbReference>
<keyword evidence="8" id="KW-1133">Transmembrane helix</keyword>
<comment type="catalytic activity">
    <reaction evidence="1">
        <text>ATP + protein L-histidine = ADP + protein N-phospho-L-histidine.</text>
        <dbReference type="EC" id="2.7.13.3"/>
    </reaction>
</comment>
<keyword evidence="4" id="KW-0597">Phosphoprotein</keyword>
<evidence type="ECO:0000256" key="8">
    <source>
        <dbReference type="SAM" id="Phobius"/>
    </source>
</evidence>
<dbReference type="InterPro" id="IPR003661">
    <property type="entry name" value="HisK_dim/P_dom"/>
</dbReference>
<evidence type="ECO:0000256" key="5">
    <source>
        <dbReference type="ARBA" id="ARBA00022679"/>
    </source>
</evidence>
<dbReference type="SMART" id="SM00388">
    <property type="entry name" value="HisKA"/>
    <property type="match status" value="1"/>
</dbReference>
<evidence type="ECO:0000256" key="2">
    <source>
        <dbReference type="ARBA" id="ARBA00004370"/>
    </source>
</evidence>
<dbReference type="AlphaFoldDB" id="A0A261UKG3"/>
<feature type="transmembrane region" description="Helical" evidence="8">
    <location>
        <begin position="178"/>
        <end position="198"/>
    </location>
</feature>
<evidence type="ECO:0000259" key="11">
    <source>
        <dbReference type="PROSITE" id="PS50885"/>
    </source>
</evidence>
<dbReference type="RefSeq" id="WP_094843261.1">
    <property type="nucleotide sequence ID" value="NZ_NEVS01000004.1"/>
</dbReference>
<keyword evidence="8" id="KW-0812">Transmembrane</keyword>
<gene>
    <name evidence="12" type="ORF">CAL28_21765</name>
</gene>
<evidence type="ECO:0000256" key="4">
    <source>
        <dbReference type="ARBA" id="ARBA00022553"/>
    </source>
</evidence>
<evidence type="ECO:0000256" key="9">
    <source>
        <dbReference type="SAM" id="SignalP"/>
    </source>
</evidence>
<dbReference type="Pfam" id="PF00512">
    <property type="entry name" value="HisKA"/>
    <property type="match status" value="1"/>
</dbReference>
<keyword evidence="9" id="KW-0732">Signal</keyword>
<dbReference type="SUPFAM" id="SSF55874">
    <property type="entry name" value="ATPase domain of HSP90 chaperone/DNA topoisomerase II/histidine kinase"/>
    <property type="match status" value="1"/>
</dbReference>
<organism evidence="12 13">
    <name type="scientific">Bordetella genomosp. 11</name>
    <dbReference type="NCBI Taxonomy" id="1416808"/>
    <lineage>
        <taxon>Bacteria</taxon>
        <taxon>Pseudomonadati</taxon>
        <taxon>Pseudomonadota</taxon>
        <taxon>Betaproteobacteria</taxon>
        <taxon>Burkholderiales</taxon>
        <taxon>Alcaligenaceae</taxon>
        <taxon>Bordetella</taxon>
    </lineage>
</organism>
<proteinExistence type="predicted"/>
<dbReference type="InterPro" id="IPR050736">
    <property type="entry name" value="Sensor_HK_Regulatory"/>
</dbReference>
<feature type="domain" description="HAMP" evidence="11">
    <location>
        <begin position="199"/>
        <end position="257"/>
    </location>
</feature>
<name>A0A261UKG3_9BORD</name>
<dbReference type="CDD" id="cd00082">
    <property type="entry name" value="HisKA"/>
    <property type="match status" value="1"/>
</dbReference>
<keyword evidence="5" id="KW-0808">Transferase</keyword>
<dbReference type="OrthoDB" id="9804645at2"/>
<dbReference type="Gene3D" id="1.10.287.130">
    <property type="match status" value="1"/>
</dbReference>
<evidence type="ECO:0000256" key="7">
    <source>
        <dbReference type="ARBA" id="ARBA00023012"/>
    </source>
</evidence>
<dbReference type="PANTHER" id="PTHR43711:SF1">
    <property type="entry name" value="HISTIDINE KINASE 1"/>
    <property type="match status" value="1"/>
</dbReference>
<dbReference type="InterPro" id="IPR036890">
    <property type="entry name" value="HATPase_C_sf"/>
</dbReference>
<keyword evidence="13" id="KW-1185">Reference proteome</keyword>
<evidence type="ECO:0000259" key="10">
    <source>
        <dbReference type="PROSITE" id="PS50109"/>
    </source>
</evidence>
<dbReference type="InterPro" id="IPR003660">
    <property type="entry name" value="HAMP_dom"/>
</dbReference>
<dbReference type="Gene3D" id="3.30.565.10">
    <property type="entry name" value="Histidine kinase-like ATPase, C-terminal domain"/>
    <property type="match status" value="1"/>
</dbReference>
<dbReference type="SUPFAM" id="SSF47384">
    <property type="entry name" value="Homodimeric domain of signal transducing histidine kinase"/>
    <property type="match status" value="1"/>
</dbReference>
<dbReference type="PROSITE" id="PS50885">
    <property type="entry name" value="HAMP"/>
    <property type="match status" value="1"/>
</dbReference>
<dbReference type="EMBL" id="NEVS01000004">
    <property type="protein sequence ID" value="OZI61872.1"/>
    <property type="molecule type" value="Genomic_DNA"/>
</dbReference>
<dbReference type="PANTHER" id="PTHR43711">
    <property type="entry name" value="TWO-COMPONENT HISTIDINE KINASE"/>
    <property type="match status" value="1"/>
</dbReference>
<dbReference type="InterPro" id="IPR004358">
    <property type="entry name" value="Sig_transdc_His_kin-like_C"/>
</dbReference>
<feature type="chain" id="PRO_5012333926" description="histidine kinase" evidence="9">
    <location>
        <begin position="26"/>
        <end position="486"/>
    </location>
</feature>
<dbReference type="InterPro" id="IPR003594">
    <property type="entry name" value="HATPase_dom"/>
</dbReference>
<evidence type="ECO:0000313" key="13">
    <source>
        <dbReference type="Proteomes" id="UP000215767"/>
    </source>
</evidence>
<dbReference type="GO" id="GO:0016020">
    <property type="term" value="C:membrane"/>
    <property type="evidence" value="ECO:0007669"/>
    <property type="project" value="UniProtKB-SubCell"/>
</dbReference>
<keyword evidence="8" id="KW-0472">Membrane</keyword>
<dbReference type="FunFam" id="1.10.287.130:FF:000001">
    <property type="entry name" value="Two-component sensor histidine kinase"/>
    <property type="match status" value="1"/>
</dbReference>
<protein>
    <recommendedName>
        <fullName evidence="3">histidine kinase</fullName>
        <ecNumber evidence="3">2.7.13.3</ecNumber>
    </recommendedName>
</protein>